<evidence type="ECO:0000313" key="2">
    <source>
        <dbReference type="EMBL" id="VEL15391.1"/>
    </source>
</evidence>
<reference evidence="2" key="1">
    <citation type="submission" date="2018-11" db="EMBL/GenBank/DDBJ databases">
        <authorList>
            <consortium name="Pathogen Informatics"/>
        </authorList>
    </citation>
    <scope>NUCLEOTIDE SEQUENCE</scope>
</reference>
<name>A0A448WMK2_9PLAT</name>
<dbReference type="Proteomes" id="UP000784294">
    <property type="component" value="Unassembled WGS sequence"/>
</dbReference>
<accession>A0A448WMK2</accession>
<feature type="compositionally biased region" description="Basic and acidic residues" evidence="1">
    <location>
        <begin position="8"/>
        <end position="30"/>
    </location>
</feature>
<sequence>MRGHVHHNGREGESIKGPQHESKFSSERLGGRSTGGQDFAEYGKHHLYRSPVGVSSKSMEERIVKEFLQPCRIVISHQTGRFCLRAT</sequence>
<dbReference type="AlphaFoldDB" id="A0A448WMK2"/>
<feature type="region of interest" description="Disordered" evidence="1">
    <location>
        <begin position="1"/>
        <end position="42"/>
    </location>
</feature>
<keyword evidence="3" id="KW-1185">Reference proteome</keyword>
<dbReference type="EMBL" id="CAAALY010024477">
    <property type="protein sequence ID" value="VEL15391.1"/>
    <property type="molecule type" value="Genomic_DNA"/>
</dbReference>
<protein>
    <submittedName>
        <fullName evidence="2">Uncharacterized protein</fullName>
    </submittedName>
</protein>
<comment type="caution">
    <text evidence="2">The sequence shown here is derived from an EMBL/GenBank/DDBJ whole genome shotgun (WGS) entry which is preliminary data.</text>
</comment>
<proteinExistence type="predicted"/>
<evidence type="ECO:0000256" key="1">
    <source>
        <dbReference type="SAM" id="MobiDB-lite"/>
    </source>
</evidence>
<evidence type="ECO:0000313" key="3">
    <source>
        <dbReference type="Proteomes" id="UP000784294"/>
    </source>
</evidence>
<organism evidence="2 3">
    <name type="scientific">Protopolystoma xenopodis</name>
    <dbReference type="NCBI Taxonomy" id="117903"/>
    <lineage>
        <taxon>Eukaryota</taxon>
        <taxon>Metazoa</taxon>
        <taxon>Spiralia</taxon>
        <taxon>Lophotrochozoa</taxon>
        <taxon>Platyhelminthes</taxon>
        <taxon>Monogenea</taxon>
        <taxon>Polyopisthocotylea</taxon>
        <taxon>Polystomatidea</taxon>
        <taxon>Polystomatidae</taxon>
        <taxon>Protopolystoma</taxon>
    </lineage>
</organism>
<gene>
    <name evidence="2" type="ORF">PXEA_LOCUS8831</name>
</gene>